<dbReference type="InterPro" id="IPR026983">
    <property type="entry name" value="DHC"/>
</dbReference>
<dbReference type="GO" id="GO:0051959">
    <property type="term" value="F:dynein light intermediate chain binding"/>
    <property type="evidence" value="ECO:0007669"/>
    <property type="project" value="InterPro"/>
</dbReference>
<dbReference type="PANTHER" id="PTHR22878:SF70">
    <property type="entry name" value="DYNEIN HEAVY CHAIN 2, AXONEMAL"/>
    <property type="match status" value="1"/>
</dbReference>
<dbReference type="FunFam" id="1.20.140.100:FF:000004">
    <property type="entry name" value="Dynein axonemal heavy chain 6"/>
    <property type="match status" value="1"/>
</dbReference>
<evidence type="ECO:0000256" key="2">
    <source>
        <dbReference type="ARBA" id="ARBA00022490"/>
    </source>
</evidence>
<evidence type="ECO:0000256" key="1">
    <source>
        <dbReference type="ARBA" id="ARBA00004430"/>
    </source>
</evidence>
<keyword evidence="11" id="KW-0966">Cell projection</keyword>
<feature type="domain" description="Dynein heavy chain linker" evidence="12">
    <location>
        <begin position="675"/>
        <end position="1094"/>
    </location>
</feature>
<keyword evidence="8" id="KW-0969">Cilium</keyword>
<evidence type="ECO:0000256" key="6">
    <source>
        <dbReference type="ARBA" id="ARBA00023017"/>
    </source>
</evidence>
<dbReference type="GO" id="GO:0030286">
    <property type="term" value="C:dynein complex"/>
    <property type="evidence" value="ECO:0007669"/>
    <property type="project" value="UniProtKB-KW"/>
</dbReference>
<dbReference type="FunFam" id="1.20.58.1120:FF:000005">
    <property type="entry name" value="Dynein, axonemal, heavy chain 12"/>
    <property type="match status" value="1"/>
</dbReference>
<evidence type="ECO:0000313" key="16">
    <source>
        <dbReference type="Proteomes" id="UP000807504"/>
    </source>
</evidence>
<evidence type="ECO:0000259" key="14">
    <source>
        <dbReference type="Pfam" id="PF17852"/>
    </source>
</evidence>
<dbReference type="FunFam" id="3.40.50.300:FF:000044">
    <property type="entry name" value="Dynein heavy chain 5, axonemal"/>
    <property type="match status" value="1"/>
</dbReference>
<dbReference type="EMBL" id="JABXBU010002228">
    <property type="protein sequence ID" value="KAF8769939.1"/>
    <property type="molecule type" value="Genomic_DNA"/>
</dbReference>
<dbReference type="GO" id="GO:0005874">
    <property type="term" value="C:microtubule"/>
    <property type="evidence" value="ECO:0007669"/>
    <property type="project" value="UniProtKB-KW"/>
</dbReference>
<feature type="domain" description="Dynein heavy chain AAA 5 extension" evidence="14">
    <location>
        <begin position="1689"/>
        <end position="1829"/>
    </location>
</feature>
<dbReference type="FunFam" id="1.10.8.710:FF:000004">
    <property type="entry name" value="Dynein axonemal heavy chain 6"/>
    <property type="match status" value="1"/>
</dbReference>
<dbReference type="InterPro" id="IPR013602">
    <property type="entry name" value="Dynein_heavy_linker"/>
</dbReference>
<dbReference type="InterPro" id="IPR041466">
    <property type="entry name" value="Dynein_AAA5_ext"/>
</dbReference>
<dbReference type="Pfam" id="PF17852">
    <property type="entry name" value="Dynein_AAA_lid"/>
    <property type="match status" value="1"/>
</dbReference>
<reference evidence="15" key="2">
    <citation type="submission" date="2020-06" db="EMBL/GenBank/DDBJ databases">
        <authorList>
            <person name="Sheffer M."/>
        </authorList>
    </citation>
    <scope>NUCLEOTIDE SEQUENCE</scope>
</reference>
<keyword evidence="16" id="KW-1185">Reference proteome</keyword>
<dbReference type="GO" id="GO:0005930">
    <property type="term" value="C:axoneme"/>
    <property type="evidence" value="ECO:0007669"/>
    <property type="project" value="UniProtKB-SubCell"/>
</dbReference>
<proteinExistence type="predicted"/>
<organism evidence="15 16">
    <name type="scientific">Argiope bruennichi</name>
    <name type="common">Wasp spider</name>
    <name type="synonym">Aranea bruennichi</name>
    <dbReference type="NCBI Taxonomy" id="94029"/>
    <lineage>
        <taxon>Eukaryota</taxon>
        <taxon>Metazoa</taxon>
        <taxon>Ecdysozoa</taxon>
        <taxon>Arthropoda</taxon>
        <taxon>Chelicerata</taxon>
        <taxon>Arachnida</taxon>
        <taxon>Araneae</taxon>
        <taxon>Araneomorphae</taxon>
        <taxon>Entelegynae</taxon>
        <taxon>Araneoidea</taxon>
        <taxon>Araneidae</taxon>
        <taxon>Argiope</taxon>
    </lineage>
</organism>
<evidence type="ECO:0000256" key="10">
    <source>
        <dbReference type="ARBA" id="ARBA00023212"/>
    </source>
</evidence>
<dbReference type="Gene3D" id="1.10.472.130">
    <property type="match status" value="1"/>
</dbReference>
<dbReference type="SUPFAM" id="SSF52540">
    <property type="entry name" value="P-loop containing nucleoside triphosphate hydrolases"/>
    <property type="match status" value="3"/>
</dbReference>
<dbReference type="Gene3D" id="3.40.50.300">
    <property type="entry name" value="P-loop containing nucleotide triphosphate hydrolases"/>
    <property type="match status" value="3"/>
</dbReference>
<evidence type="ECO:0000313" key="15">
    <source>
        <dbReference type="EMBL" id="KAF8769939.1"/>
    </source>
</evidence>
<sequence length="1968" mass="226850">MSKKKVLHYRKMRSDIPGLEKLPPIPKAETDIDKFIDKDRWKNSKMWKIGVSARRKAQYKEKIFQQVQDLKKAVKERTTDYEFKGVERKPEYYYQQLEEMLHSAAVDPLPERIINKIIMILKKSNTLFDEKDPLFLKELQELKESYEEVMRTTRRDFVLGTKKDNGESSTKFRFVYHVDGELKERIASSRKYLFHNLYTIHPLIQEANNVCLFHIKEVIISRETFKVSEPRSIKTYCKEIISKCLSYEDEMMSFWWPEISLIFSEKKNLADFRGRQRWSILNCVNTLISIKVHNIILQTLYFILDAFKLKSEHLKSAPFSVRLKVQPTGSHAVILCAPSVEEFQDAFLKIFDQINQVLSNIPTMQCWIEEDSSESKLKVAVTEFWMNTLKHELKDYIQKYYEEITNLCDTYIQRFEYILSEKTFCEIQDFLRQEQDFFDVCEKLKFYLERKAEVNNLSNQKELPLICIDLSFLKTQLIALHDNLIDQLRAAACGMLRSLKEGLCSEFKALKKTLLTNPASAKEMVVLIDLYDRLLANEFKDLLDKVKDALSKTIVLMNLTTLGPEELKLNSELLLWPKRMKPVFKQCSKLIEDAKVRFEEKLAAVIRKVRVDLLNLLEHAGDLEALGDISMIQEYRKEALQLKKRVKAAETAIAWINEEEALAKQAPSAFPEVEAILSAIGPFIQLYQLFIDWDEAEKEWMDGAFYELDAATIETKVSEYKIEAFKIKKDLQRILKEKLKESKRNTVKEETLPPFEIVDNIIKRITKFARFVPAMVVLCNPGMKLRHWKMVSEIVGKKVIPDTSTTFKDLIEMKIHQFTDEIAPISSKATRELGLERALKKMKEEWQEIQFVTLPHRDSNTHVLCSLDDIQTLLDDNIVKTQAMRGSPFAKPFEGEIKEWEEILKLTQDTIDEWLKVQMQWLYLEPIFSSADILQQMPREGALFQAVDATWRKIMKKTNEKPNVLENTSTREVYNDLVNCNDMLDKINKGLNSYLEKKRLYFPRFFFLSNDEMLEILSETKDPLRVQPHLKKCFEGIAALDFDDDLRIRGMLSSEEEKVFFSKIISTKDARGQVEKWLLQVQDVMLISVRNVILDAHKSYAIIARINWIVQWPGQVVLCVSQIYWTAEVHEAIARGVSAIKRYYEKLNKQLAEIVDLVRGKLSKQARVTLGALVVIDVHARDVVQELINNDIESEYDFQWLAQLRYYIEMLEEEEQVRVRITNADVKYAYEYLGNTPRLVITPLTDRCYRTLIGAFHLHLNGAPEGPAGTGKTETTKDLAKALAVQCVVFNCSDGLDYIAMGKFFKGLASAGAWACFDEFNRIELEVLSVVAQQILSIIRAVRGNVETFNFEGTELTLNPNCYVCITMNPGYAGRSELPDNLKVLFRTVAMMVPDYAMIGEISLYSFGYLDARNLAVKIVTTYRLCSEQLSSQNHYDYGMRAVKAVLAASGNLKLKFPEAQEDILLLRSILDVNLPKFLSHDIPLFEGIISDLFPGVVIPKPDYEVFLDATREICEGRNLQTPDVFVNKVIQTYEMMVVRHGKKAVTHRTVNPKAITMGQLFGEFDPVTHEWTDGIVAIIFREFAFSRNPNRKWVVFDGPVDTLWIESMNTVLDDNKKLCLMSGEIIQMSNSMSLIFEVMDLSQASPATVSRCGMIYMEATALGWEPKVQSWLKLLPEQWAGENKTCIYALCQWIIPSATTFVRKNCKELVSTSDSHLVDSFLRLVEIIMNEACTDEEAFSNADRKVLKCWIIGAFMFATVWSVGAACDEASREKFSNFLKELTVGECTDHPIPPDVGMKIDCTFPKEGSVYDYKFLTRGKGQWYSWKDSIVPLAATSMNFREIIVPTVDTVRYSYLMDLSIRHRRPVLLVGPTGTGKTAYVQEKMMKGLDREIYVPSFIAFSTQTSAGQAQDIIMSKLEKRRKGIFGPPFGKRCVIFIDDLNMPAVEVYGAQPPIELLRQFFDHGMW</sequence>
<dbReference type="FunFam" id="1.10.472.130:FF:000005">
    <property type="entry name" value="Dynein axonemal heavy chain 7"/>
    <property type="match status" value="1"/>
</dbReference>
<keyword evidence="7" id="KW-0175">Coiled coil</keyword>
<gene>
    <name evidence="15" type="ORF">HNY73_017526</name>
</gene>
<dbReference type="InterPro" id="IPR042222">
    <property type="entry name" value="Dynein_2_N"/>
</dbReference>
<evidence type="ECO:0000256" key="9">
    <source>
        <dbReference type="ARBA" id="ARBA00023175"/>
    </source>
</evidence>
<dbReference type="FunFam" id="3.20.180.20:FF:000003">
    <property type="entry name" value="Dynein heavy chain 12, axonemal"/>
    <property type="match status" value="1"/>
</dbReference>
<keyword evidence="5" id="KW-0067">ATP-binding</keyword>
<evidence type="ECO:0000256" key="4">
    <source>
        <dbReference type="ARBA" id="ARBA00022741"/>
    </source>
</evidence>
<dbReference type="CDD" id="cd00009">
    <property type="entry name" value="AAA"/>
    <property type="match status" value="1"/>
</dbReference>
<dbReference type="Gene3D" id="3.20.180.20">
    <property type="entry name" value="Dynein heavy chain, N-terminal domain 2"/>
    <property type="match status" value="1"/>
</dbReference>
<dbReference type="GO" id="GO:0005524">
    <property type="term" value="F:ATP binding"/>
    <property type="evidence" value="ECO:0007669"/>
    <property type="project" value="UniProtKB-KW"/>
</dbReference>
<keyword evidence="9" id="KW-0505">Motor protein</keyword>
<evidence type="ECO:0000259" key="13">
    <source>
        <dbReference type="Pfam" id="PF12774"/>
    </source>
</evidence>
<dbReference type="InterPro" id="IPR027417">
    <property type="entry name" value="P-loop_NTPase"/>
</dbReference>
<evidence type="ECO:0000256" key="5">
    <source>
        <dbReference type="ARBA" id="ARBA00022840"/>
    </source>
</evidence>
<dbReference type="InterPro" id="IPR042228">
    <property type="entry name" value="Dynein_linker_3"/>
</dbReference>
<accession>A0A8T0EB71</accession>
<dbReference type="GO" id="GO:0007018">
    <property type="term" value="P:microtubule-based movement"/>
    <property type="evidence" value="ECO:0007669"/>
    <property type="project" value="InterPro"/>
</dbReference>
<keyword evidence="4" id="KW-0547">Nucleotide-binding</keyword>
<dbReference type="PANTHER" id="PTHR22878">
    <property type="entry name" value="DYNEIN HEAVY CHAIN 6, AXONEMAL-LIKE-RELATED"/>
    <property type="match status" value="1"/>
</dbReference>
<keyword evidence="6" id="KW-0243">Dynein</keyword>
<dbReference type="Pfam" id="PF12775">
    <property type="entry name" value="AAA_7"/>
    <property type="match status" value="1"/>
</dbReference>
<dbReference type="GO" id="GO:0045505">
    <property type="term" value="F:dynein intermediate chain binding"/>
    <property type="evidence" value="ECO:0007669"/>
    <property type="project" value="InterPro"/>
</dbReference>
<dbReference type="Gene3D" id="1.20.140.100">
    <property type="entry name" value="Dynein heavy chain, N-terminal domain 2"/>
    <property type="match status" value="1"/>
</dbReference>
<evidence type="ECO:0000256" key="11">
    <source>
        <dbReference type="ARBA" id="ARBA00023273"/>
    </source>
</evidence>
<evidence type="ECO:0000259" key="12">
    <source>
        <dbReference type="Pfam" id="PF08393"/>
    </source>
</evidence>
<dbReference type="Pfam" id="PF12774">
    <property type="entry name" value="AAA_6"/>
    <property type="match status" value="1"/>
</dbReference>
<dbReference type="Pfam" id="PF08393">
    <property type="entry name" value="DHC_N2"/>
    <property type="match status" value="1"/>
</dbReference>
<dbReference type="Gene3D" id="1.10.8.710">
    <property type="match status" value="1"/>
</dbReference>
<dbReference type="Gene3D" id="1.20.58.1120">
    <property type="match status" value="1"/>
</dbReference>
<reference evidence="15" key="1">
    <citation type="journal article" date="2020" name="bioRxiv">
        <title>Chromosome-level reference genome of the European wasp spider Argiope bruennichi: a resource for studies on range expansion and evolutionary adaptation.</title>
        <authorList>
            <person name="Sheffer M.M."/>
            <person name="Hoppe A."/>
            <person name="Krehenwinkel H."/>
            <person name="Uhl G."/>
            <person name="Kuss A.W."/>
            <person name="Jensen L."/>
            <person name="Jensen C."/>
            <person name="Gillespie R.G."/>
            <person name="Hoff K.J."/>
            <person name="Prost S."/>
        </authorList>
    </citation>
    <scope>NUCLEOTIDE SEQUENCE</scope>
</reference>
<feature type="domain" description="Dynein heavy chain hydrolytic ATP-binding dynein motor region" evidence="13">
    <location>
        <begin position="1228"/>
        <end position="1546"/>
    </location>
</feature>
<keyword evidence="10" id="KW-0206">Cytoskeleton</keyword>
<evidence type="ECO:0000256" key="8">
    <source>
        <dbReference type="ARBA" id="ARBA00023069"/>
    </source>
</evidence>
<dbReference type="InterPro" id="IPR035699">
    <property type="entry name" value="AAA_6"/>
</dbReference>
<evidence type="ECO:0000256" key="3">
    <source>
        <dbReference type="ARBA" id="ARBA00022701"/>
    </source>
</evidence>
<keyword evidence="3" id="KW-0493">Microtubule</keyword>
<dbReference type="Proteomes" id="UP000807504">
    <property type="component" value="Unassembled WGS sequence"/>
</dbReference>
<comment type="caution">
    <text evidence="15">The sequence shown here is derived from an EMBL/GenBank/DDBJ whole genome shotgun (WGS) entry which is preliminary data.</text>
</comment>
<name>A0A8T0EB71_ARGBR</name>
<evidence type="ECO:0000256" key="7">
    <source>
        <dbReference type="ARBA" id="ARBA00023054"/>
    </source>
</evidence>
<protein>
    <submittedName>
        <fullName evidence="15">Dynein heavy chain 12 like protein</fullName>
    </submittedName>
</protein>
<keyword evidence="2" id="KW-0963">Cytoplasm</keyword>
<comment type="subcellular location">
    <subcellularLocation>
        <location evidence="1">Cytoplasm</location>
        <location evidence="1">Cytoskeleton</location>
        <location evidence="1">Cilium axoneme</location>
    </subcellularLocation>
</comment>
<dbReference type="InterPro" id="IPR043157">
    <property type="entry name" value="Dynein_AAA1S"/>
</dbReference>